<evidence type="ECO:0000256" key="1">
    <source>
        <dbReference type="SAM" id="SignalP"/>
    </source>
</evidence>
<dbReference type="STRING" id="1267423.SAMN05216290_3297"/>
<organism evidence="2 3">
    <name type="scientific">Roseivirga pacifica</name>
    <dbReference type="NCBI Taxonomy" id="1267423"/>
    <lineage>
        <taxon>Bacteria</taxon>
        <taxon>Pseudomonadati</taxon>
        <taxon>Bacteroidota</taxon>
        <taxon>Cytophagia</taxon>
        <taxon>Cytophagales</taxon>
        <taxon>Roseivirgaceae</taxon>
        <taxon>Roseivirga</taxon>
    </lineage>
</organism>
<proteinExistence type="predicted"/>
<dbReference type="AlphaFoldDB" id="A0A1I0R9M0"/>
<sequence>MRARTKHTFRAISCMLVMLAGSFIAIELQAQQYPQYTQYMYNQMVLNPAYAGSNGYTEIGILGRTQWTNIEGAPRTFSISLNTPVGEMFGIGASVVGDKAGPVNETMTNLALSFSLPVGENSFLAMGINGGVSFLDVNFSELVTIDPNDPILSSDINSTYANFGAGLFFHSERFYAGLSSPNLLRPTRIENNNGMVTKAAEEIHTYLTSGYVFDINSTLKLKPSVLLYYVNGSPLKVDVSANLLFKEQFEFGLTYRPDDTIAAMVGVQVSPNIRLGYAYDYTTTSTFGPFSAGSHELMLLLKLGNYKVKSPRFF</sequence>
<dbReference type="OrthoDB" id="1320396at2"/>
<protein>
    <submittedName>
        <fullName evidence="2">Type IX secretion system membrane protein, PorP/SprF family</fullName>
    </submittedName>
</protein>
<feature type="chain" id="PRO_5011617701" evidence="1">
    <location>
        <begin position="26"/>
        <end position="314"/>
    </location>
</feature>
<dbReference type="Pfam" id="PF11751">
    <property type="entry name" value="PorP_SprF"/>
    <property type="match status" value="1"/>
</dbReference>
<evidence type="ECO:0000313" key="3">
    <source>
        <dbReference type="Proteomes" id="UP000199437"/>
    </source>
</evidence>
<dbReference type="NCBIfam" id="TIGR03519">
    <property type="entry name" value="T9SS_PorP_fam"/>
    <property type="match status" value="1"/>
</dbReference>
<reference evidence="3" key="1">
    <citation type="submission" date="2016-10" db="EMBL/GenBank/DDBJ databases">
        <authorList>
            <person name="Varghese N."/>
            <person name="Submissions S."/>
        </authorList>
    </citation>
    <scope>NUCLEOTIDE SEQUENCE [LARGE SCALE GENOMIC DNA]</scope>
    <source>
        <strain evidence="3">CGMCC 1.12402</strain>
    </source>
</reference>
<feature type="signal peptide" evidence="1">
    <location>
        <begin position="1"/>
        <end position="25"/>
    </location>
</feature>
<dbReference type="InterPro" id="IPR019861">
    <property type="entry name" value="PorP/SprF_Bacteroidetes"/>
</dbReference>
<dbReference type="EMBL" id="FOIR01000003">
    <property type="protein sequence ID" value="SEW37401.1"/>
    <property type="molecule type" value="Genomic_DNA"/>
</dbReference>
<name>A0A1I0R9M0_9BACT</name>
<evidence type="ECO:0000313" key="2">
    <source>
        <dbReference type="EMBL" id="SEW37401.1"/>
    </source>
</evidence>
<accession>A0A1I0R9M0</accession>
<dbReference type="RefSeq" id="WP_090259901.1">
    <property type="nucleotide sequence ID" value="NZ_FOIR01000003.1"/>
</dbReference>
<keyword evidence="3" id="KW-1185">Reference proteome</keyword>
<gene>
    <name evidence="2" type="ORF">SAMN05216290_3297</name>
</gene>
<dbReference type="Proteomes" id="UP000199437">
    <property type="component" value="Unassembled WGS sequence"/>
</dbReference>
<keyword evidence="1" id="KW-0732">Signal</keyword>
<dbReference type="GeneID" id="99987974"/>